<dbReference type="OrthoDB" id="10598536at2759"/>
<keyword evidence="6" id="KW-0175">Coiled coil</keyword>
<keyword evidence="4 8" id="KW-1133">Transmembrane helix</keyword>
<evidence type="ECO:0000313" key="10">
    <source>
        <dbReference type="Proteomes" id="UP001165065"/>
    </source>
</evidence>
<comment type="caution">
    <text evidence="9">The sequence shown here is derived from an EMBL/GenBank/DDBJ whole genome shotgun (WGS) entry which is preliminary data.</text>
</comment>
<feature type="compositionally biased region" description="Low complexity" evidence="7">
    <location>
        <begin position="654"/>
        <end position="664"/>
    </location>
</feature>
<dbReference type="EMBL" id="BRYA01000415">
    <property type="protein sequence ID" value="GMI48645.1"/>
    <property type="molecule type" value="Genomic_DNA"/>
</dbReference>
<dbReference type="Pfam" id="PF09815">
    <property type="entry name" value="XK-related"/>
    <property type="match status" value="1"/>
</dbReference>
<feature type="region of interest" description="Disordered" evidence="7">
    <location>
        <begin position="45"/>
        <end position="67"/>
    </location>
</feature>
<organism evidence="9 10">
    <name type="scientific">Triparma columacea</name>
    <dbReference type="NCBI Taxonomy" id="722753"/>
    <lineage>
        <taxon>Eukaryota</taxon>
        <taxon>Sar</taxon>
        <taxon>Stramenopiles</taxon>
        <taxon>Ochrophyta</taxon>
        <taxon>Bolidophyceae</taxon>
        <taxon>Parmales</taxon>
        <taxon>Triparmaceae</taxon>
        <taxon>Triparma</taxon>
    </lineage>
</organism>
<evidence type="ECO:0000256" key="7">
    <source>
        <dbReference type="SAM" id="MobiDB-lite"/>
    </source>
</evidence>
<feature type="transmembrane region" description="Helical" evidence="8">
    <location>
        <begin position="472"/>
        <end position="492"/>
    </location>
</feature>
<comment type="similarity">
    <text evidence="2">Belongs to the XK family.</text>
</comment>
<accession>A0A9W7GQZ4</accession>
<keyword evidence="5 8" id="KW-0472">Membrane</keyword>
<evidence type="ECO:0000256" key="5">
    <source>
        <dbReference type="ARBA" id="ARBA00023136"/>
    </source>
</evidence>
<evidence type="ECO:0000313" key="9">
    <source>
        <dbReference type="EMBL" id="GMI48645.1"/>
    </source>
</evidence>
<feature type="transmembrane region" description="Helical" evidence="8">
    <location>
        <begin position="512"/>
        <end position="532"/>
    </location>
</feature>
<feature type="region of interest" description="Disordered" evidence="7">
    <location>
        <begin position="649"/>
        <end position="688"/>
    </location>
</feature>
<dbReference type="Proteomes" id="UP001165065">
    <property type="component" value="Unassembled WGS sequence"/>
</dbReference>
<comment type="subcellular location">
    <subcellularLocation>
        <location evidence="1">Membrane</location>
        <topology evidence="1">Multi-pass membrane protein</topology>
    </subcellularLocation>
</comment>
<feature type="transmembrane region" description="Helical" evidence="8">
    <location>
        <begin position="181"/>
        <end position="199"/>
    </location>
</feature>
<keyword evidence="10" id="KW-1185">Reference proteome</keyword>
<evidence type="ECO:0000256" key="6">
    <source>
        <dbReference type="SAM" id="Coils"/>
    </source>
</evidence>
<feature type="coiled-coil region" evidence="6">
    <location>
        <begin position="11"/>
        <end position="38"/>
    </location>
</feature>
<feature type="transmembrane region" description="Helical" evidence="8">
    <location>
        <begin position="377"/>
        <end position="397"/>
    </location>
</feature>
<proteinExistence type="inferred from homology"/>
<feature type="transmembrane region" description="Helical" evidence="8">
    <location>
        <begin position="322"/>
        <end position="340"/>
    </location>
</feature>
<evidence type="ECO:0000256" key="8">
    <source>
        <dbReference type="SAM" id="Phobius"/>
    </source>
</evidence>
<evidence type="ECO:0000256" key="4">
    <source>
        <dbReference type="ARBA" id="ARBA00022989"/>
    </source>
</evidence>
<evidence type="ECO:0000256" key="2">
    <source>
        <dbReference type="ARBA" id="ARBA00008789"/>
    </source>
</evidence>
<gene>
    <name evidence="9" type="ORF">TrCOL_g10514</name>
</gene>
<sequence>MDVSKMTDKEILLMREENDALVEEVKDLKSKLQRMQDKVGLVGSAKIEPSTEQSCDASDSNEEETTTATAITLKKDTALRRLSIEMGEAFFDTAGKLLPGFLKAKEITEFIASNDWAMLGESFIDQIKISSANSRMEIENWFDANFPSWGEEEEGLLNDSKGNVRTFMVELAVKLRPMIKMFRIGLGLRLLIIAVSSYVDMATDVLVTINYFNREGQEGWGQASLGCVSAGIGVQALFAWIQYRQAGFRTWGPMVMSAFMGILPLIEAWTVFRGAEQSEDMLLDPAVMLAITKGAEIVFESLPESIIQTISMLSSKPEDLSTLNYFGIISSIVSAGLIFADAHLGIARSNIVGSPKNPVYNWLPTDKGDFYKCMGGYILFTISYFSCNIFAFAIAYLKFGGSAVLSVIITELIAVLLFKHFVDGELFAISIAKTPSKADYIPGVLIELVYFVAASVGYLTHSKNPAEFGPHVTSALIIWRMATGSTLVIFALPELAKEGFLPWLSVTGGMALYFSCLATSWIGLAIFFRNMAKEHERWRWWRRQTGKQHTEEMWDAKEIWSAGCETKEEDILNWFMNIHPLYFPMDRIKSWICTELVTKYGEEDGKSCPAFHTQAFHDRMVEIFKWWGKKGALDEVNEALTKLPVHVGDPTVESQSSKISTQKSKGVEQRSKGMKKKSQNKVVPASEP</sequence>
<evidence type="ECO:0000256" key="1">
    <source>
        <dbReference type="ARBA" id="ARBA00004141"/>
    </source>
</evidence>
<evidence type="ECO:0000256" key="3">
    <source>
        <dbReference type="ARBA" id="ARBA00022692"/>
    </source>
</evidence>
<dbReference type="InterPro" id="IPR018629">
    <property type="entry name" value="XK-rel"/>
</dbReference>
<dbReference type="AlphaFoldDB" id="A0A9W7GQZ4"/>
<feature type="transmembrane region" description="Helical" evidence="8">
    <location>
        <begin position="219"/>
        <end position="241"/>
    </location>
</feature>
<dbReference type="GO" id="GO:0005886">
    <property type="term" value="C:plasma membrane"/>
    <property type="evidence" value="ECO:0007669"/>
    <property type="project" value="UniProtKB-ARBA"/>
</dbReference>
<keyword evidence="3 8" id="KW-0812">Transmembrane</keyword>
<name>A0A9W7GQZ4_9STRA</name>
<reference evidence="10" key="1">
    <citation type="journal article" date="2023" name="Commun. Biol.">
        <title>Genome analysis of Parmales, the sister group of diatoms, reveals the evolutionary specialization of diatoms from phago-mixotrophs to photoautotrophs.</title>
        <authorList>
            <person name="Ban H."/>
            <person name="Sato S."/>
            <person name="Yoshikawa S."/>
            <person name="Yamada K."/>
            <person name="Nakamura Y."/>
            <person name="Ichinomiya M."/>
            <person name="Sato N."/>
            <person name="Blanc-Mathieu R."/>
            <person name="Endo H."/>
            <person name="Kuwata A."/>
            <person name="Ogata H."/>
        </authorList>
    </citation>
    <scope>NUCLEOTIDE SEQUENCE [LARGE SCALE GENOMIC DNA]</scope>
</reference>
<feature type="transmembrane region" description="Helical" evidence="8">
    <location>
        <begin position="253"/>
        <end position="272"/>
    </location>
</feature>
<protein>
    <submittedName>
        <fullName evidence="9">Uncharacterized protein</fullName>
    </submittedName>
</protein>
<feature type="transmembrane region" description="Helical" evidence="8">
    <location>
        <begin position="440"/>
        <end position="460"/>
    </location>
</feature>